<dbReference type="EMBL" id="JASGXD010000005">
    <property type="protein sequence ID" value="KAK6005846.1"/>
    <property type="molecule type" value="Genomic_DNA"/>
</dbReference>
<keyword evidence="4" id="KW-1185">Reference proteome</keyword>
<dbReference type="PANTHER" id="PTHR37534">
    <property type="entry name" value="TRANSCRIPTIONAL ACTIVATOR PROTEIN UGA3"/>
    <property type="match status" value="1"/>
</dbReference>
<evidence type="ECO:0000313" key="3">
    <source>
        <dbReference type="EMBL" id="KAK6005846.1"/>
    </source>
</evidence>
<reference evidence="3 4" key="1">
    <citation type="submission" date="2023-11" db="EMBL/GenBank/DDBJ databases">
        <title>Draft genome sequence and annotation of the polyextremotolerant black yeast-like fungus Aureobasidium pullulans NRRL 62042.</title>
        <authorList>
            <person name="Dielentheis-Frenken M.R.E."/>
            <person name="Wibberg D."/>
            <person name="Blank L.M."/>
            <person name="Tiso T."/>
        </authorList>
    </citation>
    <scope>NUCLEOTIDE SEQUENCE [LARGE SCALE GENOMIC DNA]</scope>
    <source>
        <strain evidence="3 4">NRRL 62042</strain>
    </source>
</reference>
<dbReference type="InterPro" id="IPR021858">
    <property type="entry name" value="Fun_TF"/>
</dbReference>
<dbReference type="Pfam" id="PF11951">
    <property type="entry name" value="Fungal_trans_2"/>
    <property type="match status" value="1"/>
</dbReference>
<name>A0ABR0TP29_AURPU</name>
<evidence type="ECO:0000256" key="1">
    <source>
        <dbReference type="ARBA" id="ARBA00004123"/>
    </source>
</evidence>
<comment type="caution">
    <text evidence="3">The sequence shown here is derived from an EMBL/GenBank/DDBJ whole genome shotgun (WGS) entry which is preliminary data.</text>
</comment>
<evidence type="ECO:0008006" key="5">
    <source>
        <dbReference type="Google" id="ProtNLM"/>
    </source>
</evidence>
<evidence type="ECO:0000313" key="4">
    <source>
        <dbReference type="Proteomes" id="UP001341245"/>
    </source>
</evidence>
<sequence length="312" mass="35545">MTLGCNAIISGDPWDVRFFILQCDDIMNRFGRTKDRFSVKALQLHRIYRFISSIEHTTHLQTQDQYLATLQANSMFPEGIEFIRQIPEKRYKDPYGLRWLTGPAEVDDAGDLLGLPTSLLRLIAKTSSAINELRSTASISDESLNDFNARTSVLENEICSWKPAIPHHSCADDEQDARTTMRLALSTAIHHALLIYFYRCVRGVMPMILQHYVESVAQNLETYHEFKLLFYPQGARIGTVVWPSFIASCEAQDTDIRQRLLTCLRYGALSGFKNGEKAEVVVKEVWRRRDAGEANASWRNILEELGAILVLT</sequence>
<organism evidence="3 4">
    <name type="scientific">Aureobasidium pullulans</name>
    <name type="common">Black yeast</name>
    <name type="synonym">Pullularia pullulans</name>
    <dbReference type="NCBI Taxonomy" id="5580"/>
    <lineage>
        <taxon>Eukaryota</taxon>
        <taxon>Fungi</taxon>
        <taxon>Dikarya</taxon>
        <taxon>Ascomycota</taxon>
        <taxon>Pezizomycotina</taxon>
        <taxon>Dothideomycetes</taxon>
        <taxon>Dothideomycetidae</taxon>
        <taxon>Dothideales</taxon>
        <taxon>Saccotheciaceae</taxon>
        <taxon>Aureobasidium</taxon>
    </lineage>
</organism>
<accession>A0ABR0TP29</accession>
<proteinExistence type="predicted"/>
<comment type="subcellular location">
    <subcellularLocation>
        <location evidence="1">Nucleus</location>
    </subcellularLocation>
</comment>
<gene>
    <name evidence="3" type="ORF">QM012_007488</name>
</gene>
<protein>
    <recommendedName>
        <fullName evidence="5">Fungal-specific transcription factor domain-containing protein</fullName>
    </recommendedName>
</protein>
<keyword evidence="2" id="KW-0539">Nucleus</keyword>
<dbReference type="Proteomes" id="UP001341245">
    <property type="component" value="Unassembled WGS sequence"/>
</dbReference>
<dbReference type="PANTHER" id="PTHR37534:SF46">
    <property type="entry name" value="ZN(II)2CYS6 TRANSCRIPTION FACTOR (EUROFUNG)"/>
    <property type="match status" value="1"/>
</dbReference>
<evidence type="ECO:0000256" key="2">
    <source>
        <dbReference type="ARBA" id="ARBA00023242"/>
    </source>
</evidence>